<protein>
    <recommendedName>
        <fullName evidence="11">ATP-dependent DNA helicase</fullName>
        <ecNumber evidence="11">5.6.2.4</ecNumber>
    </recommendedName>
</protein>
<dbReference type="GO" id="GO:0005524">
    <property type="term" value="F:ATP binding"/>
    <property type="evidence" value="ECO:0007669"/>
    <property type="project" value="UniProtKB-UniRule"/>
</dbReference>
<evidence type="ECO:0000256" key="8">
    <source>
        <dbReference type="ARBA" id="ARBA00034617"/>
    </source>
</evidence>
<evidence type="ECO:0000313" key="14">
    <source>
        <dbReference type="EMBL" id="HIU56465.1"/>
    </source>
</evidence>
<keyword evidence="6 11" id="KW-0238">DNA-binding</keyword>
<dbReference type="PANTHER" id="PTHR11070">
    <property type="entry name" value="UVRD / RECB / PCRA DNA HELICASE FAMILY MEMBER"/>
    <property type="match status" value="1"/>
</dbReference>
<dbReference type="Pfam" id="PF13361">
    <property type="entry name" value="UvrD_C"/>
    <property type="match status" value="1"/>
</dbReference>
<dbReference type="InterPro" id="IPR014017">
    <property type="entry name" value="DNA_helicase_UvrD-like_C"/>
</dbReference>
<name>A0A9D1SDU3_9FIRM</name>
<dbReference type="AlphaFoldDB" id="A0A9D1SDU3"/>
<dbReference type="GO" id="GO:0003677">
    <property type="term" value="F:DNA binding"/>
    <property type="evidence" value="ECO:0007669"/>
    <property type="project" value="UniProtKB-KW"/>
</dbReference>
<dbReference type="GO" id="GO:0009314">
    <property type="term" value="P:response to radiation"/>
    <property type="evidence" value="ECO:0007669"/>
    <property type="project" value="UniProtKB-ARBA"/>
</dbReference>
<dbReference type="CDD" id="cd18807">
    <property type="entry name" value="SF1_C_UvrD"/>
    <property type="match status" value="1"/>
</dbReference>
<dbReference type="Proteomes" id="UP000824109">
    <property type="component" value="Unassembled WGS sequence"/>
</dbReference>
<keyword evidence="2 10" id="KW-0547">Nucleotide-binding</keyword>
<keyword evidence="4 10" id="KW-0347">Helicase</keyword>
<sequence length="733" mass="82989">MEDYLKGLNDKQLEAVKTIDGALLVLAGAGSGKTTVLAARIAYILQNTYTHPWNILAITFTNKAANEMRERIGRIIGGEVKDMWVGTFHSICVRILRTCIERAGYGKDFVIYDSADSRTVVKECIKELGLDEKVFPVKSVQSIISNAKNEMADPEEFAAVYKNNPRMRDVAEVYRRYRIKLMNNNALDFDDIILLTVRILKENEDIAEKYQARFQYILVDEYQDTNNSQYELIHILAGGYGNICVVGDDDQSIYKFRGANINNILGFERDYRDAKRIMLEQNYRSTSTILNAANAVIAHNKKRMGKKLWTASGDGEKITVYTGYTEKDEARFIASEIAKEYKRTGTYSGCAVLYRINAQSRAIEEAFMREAIPYKVLAGLRFYDRKEIKDIIAYLRLIYNQDDDVSLRRIINEPKRKIGSVTLDKMQEHANESGISNFQVADHAAEYPDLKSAAPRLKAFADMIKEFRRLAGILTVYELAERVAADSGYLAALTAENTVESQTRLENVNEFMAVAKEYSEDPEYSGTLGEFLESVTLVSDIDDYDQEQDSVVMMTVHSAKGLEFPVVFLAGLEEGLFPSQRSLDSDEDIEEERRLCYVAITRAKERLYVTRAMSRARFGQRVPALESRFFREIPAEYINDASGVAQKAAIGLAKAGFEPMSERRIYAAKKEQEKKPAMEGYSFRSGDRVRHRKFGDGTVVSSQTFGKDAIVVINFDKAGTKRLMAAFAKLERI</sequence>
<evidence type="ECO:0000256" key="5">
    <source>
        <dbReference type="ARBA" id="ARBA00022840"/>
    </source>
</evidence>
<dbReference type="NCBIfam" id="TIGR01073">
    <property type="entry name" value="pcrA"/>
    <property type="match status" value="1"/>
</dbReference>
<keyword evidence="5 10" id="KW-0067">ATP-binding</keyword>
<reference evidence="14" key="1">
    <citation type="submission" date="2020-10" db="EMBL/GenBank/DDBJ databases">
        <authorList>
            <person name="Gilroy R."/>
        </authorList>
    </citation>
    <scope>NUCLEOTIDE SEQUENCE</scope>
    <source>
        <strain evidence="14">USAMLcec3-3695</strain>
    </source>
</reference>
<dbReference type="GO" id="GO:0005829">
    <property type="term" value="C:cytosol"/>
    <property type="evidence" value="ECO:0007669"/>
    <property type="project" value="TreeGrafter"/>
</dbReference>
<proteinExistence type="inferred from homology"/>
<dbReference type="SUPFAM" id="SSF52540">
    <property type="entry name" value="P-loop containing nucleoside triphosphate hydrolases"/>
    <property type="match status" value="1"/>
</dbReference>
<feature type="binding site" evidence="10">
    <location>
        <begin position="27"/>
        <end position="34"/>
    </location>
    <ligand>
        <name>ATP</name>
        <dbReference type="ChEBI" id="CHEBI:30616"/>
    </ligand>
</feature>
<dbReference type="GO" id="GO:0006260">
    <property type="term" value="P:DNA replication"/>
    <property type="evidence" value="ECO:0007669"/>
    <property type="project" value="InterPro"/>
</dbReference>
<dbReference type="EMBL" id="DVNB01000019">
    <property type="protein sequence ID" value="HIU56465.1"/>
    <property type="molecule type" value="Genomic_DNA"/>
</dbReference>
<evidence type="ECO:0000256" key="3">
    <source>
        <dbReference type="ARBA" id="ARBA00022801"/>
    </source>
</evidence>
<feature type="domain" description="UvrD-like helicase C-terminal" evidence="13">
    <location>
        <begin position="287"/>
        <end position="561"/>
    </location>
</feature>
<comment type="catalytic activity">
    <reaction evidence="8">
        <text>Couples ATP hydrolysis with the unwinding of duplex DNA by translocating in the 3'-5' direction.</text>
        <dbReference type="EC" id="5.6.2.4"/>
    </reaction>
</comment>
<keyword evidence="3 10" id="KW-0378">Hydrolase</keyword>
<dbReference type="GO" id="GO:0033202">
    <property type="term" value="C:DNA helicase complex"/>
    <property type="evidence" value="ECO:0007669"/>
    <property type="project" value="TreeGrafter"/>
</dbReference>
<dbReference type="Gene3D" id="1.10.486.10">
    <property type="entry name" value="PCRA, domain 4"/>
    <property type="match status" value="1"/>
</dbReference>
<dbReference type="CDD" id="cd17932">
    <property type="entry name" value="DEXQc_UvrD"/>
    <property type="match status" value="1"/>
</dbReference>
<dbReference type="InterPro" id="IPR013986">
    <property type="entry name" value="DExx_box_DNA_helicase_dom_sf"/>
</dbReference>
<dbReference type="InterPro" id="IPR005751">
    <property type="entry name" value="ATP-dep_DNA_helicase_PcrA"/>
</dbReference>
<comment type="similarity">
    <text evidence="1 11">Belongs to the helicase family. UvrD subfamily.</text>
</comment>
<comment type="caution">
    <text evidence="14">The sequence shown here is derived from an EMBL/GenBank/DDBJ whole genome shotgun (WGS) entry which is preliminary data.</text>
</comment>
<dbReference type="Pfam" id="PF21196">
    <property type="entry name" value="PcrA_UvrD_tudor"/>
    <property type="match status" value="1"/>
</dbReference>
<comment type="catalytic activity">
    <reaction evidence="9 11">
        <text>ATP + H2O = ADP + phosphate + H(+)</text>
        <dbReference type="Rhea" id="RHEA:13065"/>
        <dbReference type="ChEBI" id="CHEBI:15377"/>
        <dbReference type="ChEBI" id="CHEBI:15378"/>
        <dbReference type="ChEBI" id="CHEBI:30616"/>
        <dbReference type="ChEBI" id="CHEBI:43474"/>
        <dbReference type="ChEBI" id="CHEBI:456216"/>
        <dbReference type="EC" id="5.6.2.4"/>
    </reaction>
</comment>
<dbReference type="EC" id="5.6.2.4" evidence="11"/>
<dbReference type="PANTHER" id="PTHR11070:SF2">
    <property type="entry name" value="ATP-DEPENDENT DNA HELICASE SRS2"/>
    <property type="match status" value="1"/>
</dbReference>
<dbReference type="FunFam" id="1.10.486.10:FF:000003">
    <property type="entry name" value="ATP-dependent DNA helicase"/>
    <property type="match status" value="1"/>
</dbReference>
<dbReference type="GO" id="GO:0000725">
    <property type="term" value="P:recombinational repair"/>
    <property type="evidence" value="ECO:0007669"/>
    <property type="project" value="TreeGrafter"/>
</dbReference>
<evidence type="ECO:0000256" key="11">
    <source>
        <dbReference type="RuleBase" id="RU364053"/>
    </source>
</evidence>
<dbReference type="InterPro" id="IPR027417">
    <property type="entry name" value="P-loop_NTPase"/>
</dbReference>
<dbReference type="PROSITE" id="PS51217">
    <property type="entry name" value="UVRD_HELICASE_CTER"/>
    <property type="match status" value="1"/>
</dbReference>
<evidence type="ECO:0000256" key="7">
    <source>
        <dbReference type="ARBA" id="ARBA00023235"/>
    </source>
</evidence>
<dbReference type="PROSITE" id="PS51198">
    <property type="entry name" value="UVRD_HELICASE_ATP_BIND"/>
    <property type="match status" value="1"/>
</dbReference>
<dbReference type="Pfam" id="PF00580">
    <property type="entry name" value="UvrD-helicase"/>
    <property type="match status" value="1"/>
</dbReference>
<evidence type="ECO:0000313" key="15">
    <source>
        <dbReference type="Proteomes" id="UP000824109"/>
    </source>
</evidence>
<organism evidence="14 15">
    <name type="scientific">Candidatus Ornithomonoglobus merdipullorum</name>
    <dbReference type="NCBI Taxonomy" id="2840895"/>
    <lineage>
        <taxon>Bacteria</taxon>
        <taxon>Bacillati</taxon>
        <taxon>Bacillota</taxon>
        <taxon>Clostridia</taxon>
        <taxon>Candidatus Ornithomonoglobus</taxon>
    </lineage>
</organism>
<accession>A0A9D1SDU3</accession>
<evidence type="ECO:0000256" key="2">
    <source>
        <dbReference type="ARBA" id="ARBA00022741"/>
    </source>
</evidence>
<feature type="domain" description="UvrD-like helicase ATP-binding" evidence="12">
    <location>
        <begin position="6"/>
        <end position="286"/>
    </location>
</feature>
<dbReference type="InterPro" id="IPR014016">
    <property type="entry name" value="UvrD-like_ATP-bd"/>
</dbReference>
<keyword evidence="7" id="KW-0413">Isomerase</keyword>
<evidence type="ECO:0000256" key="10">
    <source>
        <dbReference type="PROSITE-ProRule" id="PRU00560"/>
    </source>
</evidence>
<evidence type="ECO:0000256" key="1">
    <source>
        <dbReference type="ARBA" id="ARBA00009922"/>
    </source>
</evidence>
<evidence type="ECO:0000256" key="6">
    <source>
        <dbReference type="ARBA" id="ARBA00023125"/>
    </source>
</evidence>
<dbReference type="FunFam" id="1.10.10.160:FF:000001">
    <property type="entry name" value="ATP-dependent DNA helicase"/>
    <property type="match status" value="1"/>
</dbReference>
<dbReference type="Gene3D" id="1.10.10.160">
    <property type="match status" value="1"/>
</dbReference>
<gene>
    <name evidence="14" type="primary">pcrA</name>
    <name evidence="14" type="ORF">IAA61_01465</name>
</gene>
<evidence type="ECO:0000259" key="12">
    <source>
        <dbReference type="PROSITE" id="PS51198"/>
    </source>
</evidence>
<evidence type="ECO:0000256" key="9">
    <source>
        <dbReference type="ARBA" id="ARBA00048988"/>
    </source>
</evidence>
<dbReference type="GO" id="GO:0043138">
    <property type="term" value="F:3'-5' DNA helicase activity"/>
    <property type="evidence" value="ECO:0007669"/>
    <property type="project" value="UniProtKB-EC"/>
</dbReference>
<reference evidence="14" key="2">
    <citation type="journal article" date="2021" name="PeerJ">
        <title>Extensive microbial diversity within the chicken gut microbiome revealed by metagenomics and culture.</title>
        <authorList>
            <person name="Gilroy R."/>
            <person name="Ravi A."/>
            <person name="Getino M."/>
            <person name="Pursley I."/>
            <person name="Horton D.L."/>
            <person name="Alikhan N.F."/>
            <person name="Baker D."/>
            <person name="Gharbi K."/>
            <person name="Hall N."/>
            <person name="Watson M."/>
            <person name="Adriaenssens E.M."/>
            <person name="Foster-Nyarko E."/>
            <person name="Jarju S."/>
            <person name="Secka A."/>
            <person name="Antonio M."/>
            <person name="Oren A."/>
            <person name="Chaudhuri R.R."/>
            <person name="La Ragione R."/>
            <person name="Hildebrand F."/>
            <person name="Pallen M.J."/>
        </authorList>
    </citation>
    <scope>NUCLEOTIDE SEQUENCE</scope>
    <source>
        <strain evidence="14">USAMLcec3-3695</strain>
    </source>
</reference>
<evidence type="ECO:0000256" key="4">
    <source>
        <dbReference type="ARBA" id="ARBA00022806"/>
    </source>
</evidence>
<dbReference type="InterPro" id="IPR000212">
    <property type="entry name" value="DNA_helicase_UvrD/REP"/>
</dbReference>
<evidence type="ECO:0000259" key="13">
    <source>
        <dbReference type="PROSITE" id="PS51217"/>
    </source>
</evidence>
<dbReference type="Gene3D" id="3.40.50.300">
    <property type="entry name" value="P-loop containing nucleotide triphosphate hydrolases"/>
    <property type="match status" value="2"/>
</dbReference>
<dbReference type="GO" id="GO:0016787">
    <property type="term" value="F:hydrolase activity"/>
    <property type="evidence" value="ECO:0007669"/>
    <property type="project" value="UniProtKB-UniRule"/>
</dbReference>